<dbReference type="EMBL" id="LXQA010617220">
    <property type="protein sequence ID" value="MCI62344.1"/>
    <property type="molecule type" value="Genomic_DNA"/>
</dbReference>
<name>A0A392TNX8_9FABA</name>
<reference evidence="2 3" key="1">
    <citation type="journal article" date="2018" name="Front. Plant Sci.">
        <title>Red Clover (Trifolium pratense) and Zigzag Clover (T. medium) - A Picture of Genomic Similarities and Differences.</title>
        <authorList>
            <person name="Dluhosova J."/>
            <person name="Istvanek J."/>
            <person name="Nedelnik J."/>
            <person name="Repkova J."/>
        </authorList>
    </citation>
    <scope>NUCLEOTIDE SEQUENCE [LARGE SCALE GENOMIC DNA]</scope>
    <source>
        <strain evidence="3">cv. 10/8</strain>
        <tissue evidence="2">Leaf</tissue>
    </source>
</reference>
<keyword evidence="1" id="KW-0472">Membrane</keyword>
<feature type="transmembrane region" description="Helical" evidence="1">
    <location>
        <begin position="43"/>
        <end position="66"/>
    </location>
</feature>
<organism evidence="2 3">
    <name type="scientific">Trifolium medium</name>
    <dbReference type="NCBI Taxonomy" id="97028"/>
    <lineage>
        <taxon>Eukaryota</taxon>
        <taxon>Viridiplantae</taxon>
        <taxon>Streptophyta</taxon>
        <taxon>Embryophyta</taxon>
        <taxon>Tracheophyta</taxon>
        <taxon>Spermatophyta</taxon>
        <taxon>Magnoliopsida</taxon>
        <taxon>eudicotyledons</taxon>
        <taxon>Gunneridae</taxon>
        <taxon>Pentapetalae</taxon>
        <taxon>rosids</taxon>
        <taxon>fabids</taxon>
        <taxon>Fabales</taxon>
        <taxon>Fabaceae</taxon>
        <taxon>Papilionoideae</taxon>
        <taxon>50 kb inversion clade</taxon>
        <taxon>NPAAA clade</taxon>
        <taxon>Hologalegina</taxon>
        <taxon>IRL clade</taxon>
        <taxon>Trifolieae</taxon>
        <taxon>Trifolium</taxon>
    </lineage>
</organism>
<feature type="non-terminal residue" evidence="2">
    <location>
        <position position="1"/>
    </location>
</feature>
<comment type="caution">
    <text evidence="2">The sequence shown here is derived from an EMBL/GenBank/DDBJ whole genome shotgun (WGS) entry which is preliminary data.</text>
</comment>
<keyword evidence="3" id="KW-1185">Reference proteome</keyword>
<accession>A0A392TNX8</accession>
<evidence type="ECO:0000313" key="3">
    <source>
        <dbReference type="Proteomes" id="UP000265520"/>
    </source>
</evidence>
<proteinExistence type="predicted"/>
<evidence type="ECO:0000256" key="1">
    <source>
        <dbReference type="SAM" id="Phobius"/>
    </source>
</evidence>
<dbReference type="AlphaFoldDB" id="A0A392TNX8"/>
<sequence length="67" mass="6777">SSFVFIGVVPAASVSVVSAVAVSLAVYVSGAIGFYDAGFVVDLGIIVICINDGFHLWTSLTISALLG</sequence>
<evidence type="ECO:0000313" key="2">
    <source>
        <dbReference type="EMBL" id="MCI62344.1"/>
    </source>
</evidence>
<dbReference type="Proteomes" id="UP000265520">
    <property type="component" value="Unassembled WGS sequence"/>
</dbReference>
<keyword evidence="1" id="KW-1133">Transmembrane helix</keyword>
<keyword evidence="1" id="KW-0812">Transmembrane</keyword>
<protein>
    <submittedName>
        <fullName evidence="2">Uncharacterized protein</fullName>
    </submittedName>
</protein>